<keyword evidence="1" id="KW-1133">Transmembrane helix</keyword>
<keyword evidence="4" id="KW-1185">Reference proteome</keyword>
<feature type="signal peptide" evidence="2">
    <location>
        <begin position="1"/>
        <end position="23"/>
    </location>
</feature>
<evidence type="ECO:0000313" key="3">
    <source>
        <dbReference type="EMBL" id="MBD2198457.1"/>
    </source>
</evidence>
<proteinExistence type="predicted"/>
<reference evidence="3 4" key="1">
    <citation type="journal article" date="2020" name="ISME J.">
        <title>Comparative genomics reveals insights into cyanobacterial evolution and habitat adaptation.</title>
        <authorList>
            <person name="Chen M.Y."/>
            <person name="Teng W.K."/>
            <person name="Zhao L."/>
            <person name="Hu C.X."/>
            <person name="Zhou Y.K."/>
            <person name="Han B.P."/>
            <person name="Song L.R."/>
            <person name="Shu W.S."/>
        </authorList>
    </citation>
    <scope>NUCLEOTIDE SEQUENCE [LARGE SCALE GENOMIC DNA]</scope>
    <source>
        <strain evidence="3 4">FACHB-288</strain>
    </source>
</reference>
<evidence type="ECO:0000256" key="2">
    <source>
        <dbReference type="SAM" id="SignalP"/>
    </source>
</evidence>
<keyword evidence="1" id="KW-0812">Transmembrane</keyword>
<keyword evidence="1" id="KW-0472">Membrane</keyword>
<protein>
    <submittedName>
        <fullName evidence="3">Uncharacterized protein</fullName>
    </submittedName>
</protein>
<organism evidence="3 4">
    <name type="scientific">Calothrix parietina FACHB-288</name>
    <dbReference type="NCBI Taxonomy" id="2692896"/>
    <lineage>
        <taxon>Bacteria</taxon>
        <taxon>Bacillati</taxon>
        <taxon>Cyanobacteriota</taxon>
        <taxon>Cyanophyceae</taxon>
        <taxon>Nostocales</taxon>
        <taxon>Calotrichaceae</taxon>
        <taxon>Calothrix</taxon>
    </lineage>
</organism>
<evidence type="ECO:0000256" key="1">
    <source>
        <dbReference type="SAM" id="Phobius"/>
    </source>
</evidence>
<feature type="transmembrane region" description="Helical" evidence="1">
    <location>
        <begin position="39"/>
        <end position="60"/>
    </location>
</feature>
<name>A0ABR8AIP8_9CYAN</name>
<dbReference type="EMBL" id="JACJQH010000041">
    <property type="protein sequence ID" value="MBD2198457.1"/>
    <property type="molecule type" value="Genomic_DNA"/>
</dbReference>
<feature type="chain" id="PRO_5047445527" evidence="2">
    <location>
        <begin position="24"/>
        <end position="141"/>
    </location>
</feature>
<comment type="caution">
    <text evidence="3">The sequence shown here is derived from an EMBL/GenBank/DDBJ whole genome shotgun (WGS) entry which is preliminary data.</text>
</comment>
<dbReference type="RefSeq" id="WP_190546238.1">
    <property type="nucleotide sequence ID" value="NZ_CAWPNO010000075.1"/>
</dbReference>
<gene>
    <name evidence="3" type="ORF">H6G24_23720</name>
</gene>
<accession>A0ABR8AIP8</accession>
<keyword evidence="2" id="KW-0732">Signal</keyword>
<evidence type="ECO:0000313" key="4">
    <source>
        <dbReference type="Proteomes" id="UP000658514"/>
    </source>
</evidence>
<dbReference type="Proteomes" id="UP000658514">
    <property type="component" value="Unassembled WGS sequence"/>
</dbReference>
<sequence>MKVVKKLLAICFLLFGIPFSTMAVVDILNPQTTPKDKSDAIAALTILTLPSTAIGGWLIWSLAQQKRKEQALILEAEQKRISLIFLELVDNNAGSITVFQLARNAEISIKDAKQYLDDKAKEPNATFEVNEEGNMLYRFSL</sequence>